<protein>
    <submittedName>
        <fullName evidence="1">DUF58 domain-containing protein</fullName>
    </submittedName>
</protein>
<name>A0ABV4VCZ5_9BACL</name>
<feature type="non-terminal residue" evidence="1">
    <location>
        <position position="1"/>
    </location>
</feature>
<dbReference type="Proteomes" id="UP001575622">
    <property type="component" value="Unassembled WGS sequence"/>
</dbReference>
<proteinExistence type="predicted"/>
<sequence length="88" mass="8730">LREARLAGGGALTLVTARADAQLAAALRGLPRGAARVVYVHEPGAVWPGPAHAWVRQLEALGCPVTILAPHAPAAAPKGGAADAAIGT</sequence>
<dbReference type="EMBL" id="JBHDLN010000044">
    <property type="protein sequence ID" value="MFB0847529.1"/>
    <property type="molecule type" value="Genomic_DNA"/>
</dbReference>
<reference evidence="1 2" key="1">
    <citation type="submission" date="2024-09" db="EMBL/GenBank/DDBJ databases">
        <authorList>
            <person name="Makale K.P.P."/>
            <person name="Makhzoum A."/>
            <person name="Rantong G."/>
            <person name="Rahube T.O."/>
        </authorList>
    </citation>
    <scope>NUCLEOTIDE SEQUENCE [LARGE SCALE GENOMIC DNA]</scope>
    <source>
        <strain evidence="1 2">KM_D13</strain>
    </source>
</reference>
<evidence type="ECO:0000313" key="2">
    <source>
        <dbReference type="Proteomes" id="UP001575622"/>
    </source>
</evidence>
<accession>A0ABV4VCZ5</accession>
<evidence type="ECO:0000313" key="1">
    <source>
        <dbReference type="EMBL" id="MFB0847529.1"/>
    </source>
</evidence>
<organism evidence="1 2">
    <name type="scientific">Paenibacillus oleatilyticus</name>
    <dbReference type="NCBI Taxonomy" id="2594886"/>
    <lineage>
        <taxon>Bacteria</taxon>
        <taxon>Bacillati</taxon>
        <taxon>Bacillota</taxon>
        <taxon>Bacilli</taxon>
        <taxon>Bacillales</taxon>
        <taxon>Paenibacillaceae</taxon>
        <taxon>Paenibacillus</taxon>
    </lineage>
</organism>
<gene>
    <name evidence="1" type="ORF">ACEU3E_35850</name>
</gene>
<keyword evidence="2" id="KW-1185">Reference proteome</keyword>
<comment type="caution">
    <text evidence="1">The sequence shown here is derived from an EMBL/GenBank/DDBJ whole genome shotgun (WGS) entry which is preliminary data.</text>
</comment>